<proteinExistence type="predicted"/>
<comment type="caution">
    <text evidence="1">The sequence shown here is derived from an EMBL/GenBank/DDBJ whole genome shotgun (WGS) entry which is preliminary data.</text>
</comment>
<reference evidence="1 2" key="1">
    <citation type="submission" date="2019-09" db="EMBL/GenBank/DDBJ databases">
        <authorList>
            <person name="Silva M."/>
            <person name="Pereira G."/>
            <person name="Lopes-Da-Costa L."/>
            <person name="Silva E."/>
        </authorList>
    </citation>
    <scope>NUCLEOTIDE SEQUENCE [LARGE SCALE GENOMIC DNA]</scope>
    <source>
        <strain evidence="1 2">FMV-PI01</strain>
    </source>
</reference>
<dbReference type="Proteomes" id="UP000476338">
    <property type="component" value="Unassembled WGS sequence"/>
</dbReference>
<reference evidence="1 2" key="2">
    <citation type="submission" date="2020-03" db="EMBL/GenBank/DDBJ databases">
        <title>Campylobacter portucalensis sp. nov., a new species of Campylobacter isolated from the reproductive tract of bulls.</title>
        <authorList>
            <person name="Silva M.F."/>
            <person name="Pereira G."/>
            <person name="Carneiro C."/>
            <person name="Hemphill A."/>
            <person name="Mateus L."/>
            <person name="Lopes-Da-Costa L."/>
            <person name="Silva E."/>
        </authorList>
    </citation>
    <scope>NUCLEOTIDE SEQUENCE [LARGE SCALE GENOMIC DNA]</scope>
    <source>
        <strain evidence="1 2">FMV-PI01</strain>
    </source>
</reference>
<organism evidence="1 2">
    <name type="scientific">Campylobacter portucalensis</name>
    <dbReference type="NCBI Taxonomy" id="2608384"/>
    <lineage>
        <taxon>Bacteria</taxon>
        <taxon>Pseudomonadati</taxon>
        <taxon>Campylobacterota</taxon>
        <taxon>Epsilonproteobacteria</taxon>
        <taxon>Campylobacterales</taxon>
        <taxon>Campylobacteraceae</taxon>
        <taxon>Campylobacter</taxon>
    </lineage>
</organism>
<dbReference type="EMBL" id="VWSJ01000039">
    <property type="protein sequence ID" value="MSN97097.1"/>
    <property type="molecule type" value="Genomic_DNA"/>
</dbReference>
<gene>
    <name evidence="1" type="ORF">F1B92_07985</name>
</gene>
<protein>
    <submittedName>
        <fullName evidence="1">Uncharacterized protein</fullName>
    </submittedName>
</protein>
<dbReference type="AlphaFoldDB" id="A0A6L5WLD0"/>
<keyword evidence="2" id="KW-1185">Reference proteome</keyword>
<evidence type="ECO:0000313" key="1">
    <source>
        <dbReference type="EMBL" id="MSN97097.1"/>
    </source>
</evidence>
<sequence>MFMKIECDCILLQKTLELFLEDFDDKKDIIISDDMTRKGVFFIGENSPYLNLPFTKDELIIALEKFDFADLNSFEDIKKTALEDKISNIFDEFKFKILKTIREHYE</sequence>
<accession>A0A6L5WLD0</accession>
<evidence type="ECO:0000313" key="2">
    <source>
        <dbReference type="Proteomes" id="UP000476338"/>
    </source>
</evidence>
<name>A0A6L5WLD0_9BACT</name>